<protein>
    <submittedName>
        <fullName evidence="9">Glycosyltransferase family 87 protein</fullName>
    </submittedName>
</protein>
<proteinExistence type="inferred from homology"/>
<comment type="subcellular location">
    <subcellularLocation>
        <location evidence="1">Cell membrane</location>
        <topology evidence="1">Multi-pass membrane protein</topology>
    </subcellularLocation>
</comment>
<feature type="transmembrane region" description="Helical" evidence="8">
    <location>
        <begin position="23"/>
        <end position="43"/>
    </location>
</feature>
<reference evidence="10" key="1">
    <citation type="journal article" date="2019" name="Int. J. Syst. Evol. Microbiol.">
        <title>The Global Catalogue of Microorganisms (GCM) 10K type strain sequencing project: providing services to taxonomists for standard genome sequencing and annotation.</title>
        <authorList>
            <consortium name="The Broad Institute Genomics Platform"/>
            <consortium name="The Broad Institute Genome Sequencing Center for Infectious Disease"/>
            <person name="Wu L."/>
            <person name="Ma J."/>
        </authorList>
    </citation>
    <scope>NUCLEOTIDE SEQUENCE [LARGE SCALE GENOMIC DNA]</scope>
    <source>
        <strain evidence="10">JCM 17459</strain>
    </source>
</reference>
<sequence length="428" mass="46549">MSHKRALLLESARTGAWLDRERLRAYPAIFLGLFVLIGVAALVTGDGVRDGFGNNPLGTDFLSFYAASELLMDGRPEAAYDHAALKAIQDSIADDSPLYTWLYPPIAFFVVAPLSLVPYLPALLLWLGITFSAYVAALWKILPDRRALVPMAAFPAVFLTVGHGQNSFLSAALLGWGLVLLRRHPWLAGSILGLLIYKPQLGLLLPVAFIASKNWRAFLSTGTAAALWSALSYWTFGKSAWQAYMDKSSFSWEVLEQGLVSWSKMVSAFPAVRLLGGPIPLAWTLQTVVSLIAVVTVWRLWHSSASTPLKIAALATGTLLATPFALDYEATLIGLALAAYVKDGLDQGFLSWEKTVLAAIWVLPLLWRTVATGTSIPLGTITILALLLALIRRYSVLSSRSSGHRPASQRFFLARRPGIAGARRTTKG</sequence>
<keyword evidence="4 8" id="KW-0812">Transmembrane</keyword>
<feature type="transmembrane region" description="Helical" evidence="8">
    <location>
        <begin position="147"/>
        <end position="166"/>
    </location>
</feature>
<comment type="similarity">
    <text evidence="7">Belongs to the glycosyltransferase 87 family.</text>
</comment>
<evidence type="ECO:0000313" key="9">
    <source>
        <dbReference type="EMBL" id="GAA4286406.1"/>
    </source>
</evidence>
<keyword evidence="6 8" id="KW-0472">Membrane</keyword>
<evidence type="ECO:0000256" key="5">
    <source>
        <dbReference type="ARBA" id="ARBA00022989"/>
    </source>
</evidence>
<evidence type="ECO:0000256" key="2">
    <source>
        <dbReference type="ARBA" id="ARBA00022475"/>
    </source>
</evidence>
<keyword evidence="2" id="KW-1003">Cell membrane</keyword>
<gene>
    <name evidence="9" type="ORF">GCM10022262_07650</name>
</gene>
<feature type="transmembrane region" description="Helical" evidence="8">
    <location>
        <begin position="361"/>
        <end position="391"/>
    </location>
</feature>
<feature type="transmembrane region" description="Helical" evidence="8">
    <location>
        <begin position="313"/>
        <end position="341"/>
    </location>
</feature>
<evidence type="ECO:0000256" key="1">
    <source>
        <dbReference type="ARBA" id="ARBA00004651"/>
    </source>
</evidence>
<keyword evidence="5 8" id="KW-1133">Transmembrane helix</keyword>
<name>A0ABP8ER74_9MICO</name>
<feature type="transmembrane region" description="Helical" evidence="8">
    <location>
        <begin position="217"/>
        <end position="236"/>
    </location>
</feature>
<keyword evidence="3" id="KW-0808">Transferase</keyword>
<dbReference type="RefSeq" id="WP_345037882.1">
    <property type="nucleotide sequence ID" value="NZ_BAABBA010000003.1"/>
</dbReference>
<feature type="transmembrane region" description="Helical" evidence="8">
    <location>
        <begin position="106"/>
        <end position="135"/>
    </location>
</feature>
<dbReference type="InterPro" id="IPR018584">
    <property type="entry name" value="GT87"/>
</dbReference>
<evidence type="ECO:0000313" key="10">
    <source>
        <dbReference type="Proteomes" id="UP001499841"/>
    </source>
</evidence>
<dbReference type="Pfam" id="PF09594">
    <property type="entry name" value="GT87"/>
    <property type="match status" value="1"/>
</dbReference>
<evidence type="ECO:0000256" key="3">
    <source>
        <dbReference type="ARBA" id="ARBA00022679"/>
    </source>
</evidence>
<comment type="caution">
    <text evidence="9">The sequence shown here is derived from an EMBL/GenBank/DDBJ whole genome shotgun (WGS) entry which is preliminary data.</text>
</comment>
<feature type="transmembrane region" description="Helical" evidence="8">
    <location>
        <begin position="281"/>
        <end position="301"/>
    </location>
</feature>
<evidence type="ECO:0000256" key="8">
    <source>
        <dbReference type="SAM" id="Phobius"/>
    </source>
</evidence>
<keyword evidence="10" id="KW-1185">Reference proteome</keyword>
<dbReference type="EMBL" id="BAABBA010000003">
    <property type="protein sequence ID" value="GAA4286406.1"/>
    <property type="molecule type" value="Genomic_DNA"/>
</dbReference>
<accession>A0ABP8ER74</accession>
<evidence type="ECO:0000256" key="4">
    <source>
        <dbReference type="ARBA" id="ARBA00022692"/>
    </source>
</evidence>
<evidence type="ECO:0000256" key="7">
    <source>
        <dbReference type="ARBA" id="ARBA00024033"/>
    </source>
</evidence>
<organism evidence="9 10">
    <name type="scientific">Georgenia daeguensis</name>
    <dbReference type="NCBI Taxonomy" id="908355"/>
    <lineage>
        <taxon>Bacteria</taxon>
        <taxon>Bacillati</taxon>
        <taxon>Actinomycetota</taxon>
        <taxon>Actinomycetes</taxon>
        <taxon>Micrococcales</taxon>
        <taxon>Bogoriellaceae</taxon>
        <taxon>Georgenia</taxon>
    </lineage>
</organism>
<evidence type="ECO:0000256" key="6">
    <source>
        <dbReference type="ARBA" id="ARBA00023136"/>
    </source>
</evidence>
<feature type="transmembrane region" description="Helical" evidence="8">
    <location>
        <begin position="186"/>
        <end position="210"/>
    </location>
</feature>
<dbReference type="Proteomes" id="UP001499841">
    <property type="component" value="Unassembled WGS sequence"/>
</dbReference>